<evidence type="ECO:0000256" key="5">
    <source>
        <dbReference type="ARBA" id="ARBA00023136"/>
    </source>
</evidence>
<dbReference type="InterPro" id="IPR003838">
    <property type="entry name" value="ABC3_permease_C"/>
</dbReference>
<dbReference type="Proteomes" id="UP000035214">
    <property type="component" value="Unassembled WGS sequence"/>
</dbReference>
<dbReference type="GO" id="GO:0005886">
    <property type="term" value="C:plasma membrane"/>
    <property type="evidence" value="ECO:0007669"/>
    <property type="project" value="UniProtKB-SubCell"/>
</dbReference>
<feature type="domain" description="ABC3 transporter permease C-terminal" evidence="7">
    <location>
        <begin position="299"/>
        <end position="442"/>
    </location>
</feature>
<keyword evidence="4 6" id="KW-1133">Transmembrane helix</keyword>
<keyword evidence="5 6" id="KW-0472">Membrane</keyword>
<accession>A0A0G8F3J1</accession>
<dbReference type="EMBL" id="LCYI01000017">
    <property type="protein sequence ID" value="KLA31081.1"/>
    <property type="molecule type" value="Genomic_DNA"/>
</dbReference>
<protein>
    <recommendedName>
        <fullName evidence="11">Permease</fullName>
    </recommendedName>
</protein>
<sequence length="450" mass="49355">MNFIKRSFLSLQSRKGKSLILLAIFLVVTNLVFAGFTIQSASSKATDLARQQLGADINLRIDINKYLEEQNSNQNANEARKVPSIEKKEADKLKNSKYLDHYNYLKSVIAELKELHNVEPSGGAQSFGPNNNLNFTLQGVRDFSLLEAAQDKKLKLVEGEGITSKTVEKNVAMIEKKLAEKNNLKVGDKLQIGEVMDEELITKDLEIIGIYESKEEAPSFGGQSFALLEPANQIYVPYSVMNSLENAIYSLKDPKDIDAFKEEAKKLGLPAYYELDAQDNVYKQMIGPIENIASFSKTIVIMVSIAGATILGLIIMLSIKERRKEMGILLSIGEKKWKLMGQLLVEVLCIAVLAFGLSLATGEKVSQKVGDNLLSSEIAKNEDKPEDPIAKLSGNPAADVDPVDNIDVSISTEDLGKVGGIGLGIAMLGTILPALSILRLNPKQILLKDE</sequence>
<dbReference type="Pfam" id="PF12704">
    <property type="entry name" value="MacB_PCD"/>
    <property type="match status" value="1"/>
</dbReference>
<evidence type="ECO:0000259" key="7">
    <source>
        <dbReference type="Pfam" id="PF02687"/>
    </source>
</evidence>
<keyword evidence="3 6" id="KW-0812">Transmembrane</keyword>
<evidence type="ECO:0008006" key="11">
    <source>
        <dbReference type="Google" id="ProtNLM"/>
    </source>
</evidence>
<evidence type="ECO:0000256" key="2">
    <source>
        <dbReference type="ARBA" id="ARBA00022475"/>
    </source>
</evidence>
<dbReference type="Pfam" id="PF02687">
    <property type="entry name" value="FtsX"/>
    <property type="match status" value="1"/>
</dbReference>
<evidence type="ECO:0000256" key="6">
    <source>
        <dbReference type="SAM" id="Phobius"/>
    </source>
</evidence>
<gene>
    <name evidence="9" type="ORF">B4077_3349</name>
</gene>
<evidence type="ECO:0000256" key="4">
    <source>
        <dbReference type="ARBA" id="ARBA00022989"/>
    </source>
</evidence>
<feature type="transmembrane region" description="Helical" evidence="6">
    <location>
        <begin position="339"/>
        <end position="360"/>
    </location>
</feature>
<keyword evidence="2" id="KW-1003">Cell membrane</keyword>
<evidence type="ECO:0000313" key="9">
    <source>
        <dbReference type="EMBL" id="KLA31081.1"/>
    </source>
</evidence>
<dbReference type="AlphaFoldDB" id="A0A0G8F3J1"/>
<comment type="caution">
    <text evidence="9">The sequence shown here is derived from an EMBL/GenBank/DDBJ whole genome shotgun (WGS) entry which is preliminary data.</text>
</comment>
<proteinExistence type="predicted"/>
<feature type="domain" description="MacB-like periplasmic core" evidence="8">
    <location>
        <begin position="19"/>
        <end position="266"/>
    </location>
</feature>
<dbReference type="RefSeq" id="WP_046954434.1">
    <property type="nucleotide sequence ID" value="NZ_LCYI01000017.1"/>
</dbReference>
<comment type="subcellular location">
    <subcellularLocation>
        <location evidence="1">Cell membrane</location>
        <topology evidence="1">Multi-pass membrane protein</topology>
    </subcellularLocation>
</comment>
<evidence type="ECO:0000256" key="1">
    <source>
        <dbReference type="ARBA" id="ARBA00004651"/>
    </source>
</evidence>
<dbReference type="InterPro" id="IPR050250">
    <property type="entry name" value="Macrolide_Exporter_MacB"/>
</dbReference>
<dbReference type="PANTHER" id="PTHR30572">
    <property type="entry name" value="MEMBRANE COMPONENT OF TRANSPORTER-RELATED"/>
    <property type="match status" value="1"/>
</dbReference>
<feature type="transmembrane region" description="Helical" evidence="6">
    <location>
        <begin position="418"/>
        <end position="438"/>
    </location>
</feature>
<dbReference type="GO" id="GO:0022857">
    <property type="term" value="F:transmembrane transporter activity"/>
    <property type="evidence" value="ECO:0007669"/>
    <property type="project" value="TreeGrafter"/>
</dbReference>
<reference evidence="9 10" key="1">
    <citation type="submission" date="2015-04" db="EMBL/GenBank/DDBJ databases">
        <title>Draft Genome Sequences of Eight Spore-Forming Food Isolates of Bacillus cereus Genome sequencing.</title>
        <authorList>
            <person name="Krawcyk A.O."/>
            <person name="de Jong A."/>
            <person name="Eijlander R.T."/>
            <person name="Berendsen E.M."/>
            <person name="Holsappel S."/>
            <person name="Wells-Bennik M."/>
            <person name="Kuipers O.P."/>
        </authorList>
    </citation>
    <scope>NUCLEOTIDE SEQUENCE [LARGE SCALE GENOMIC DNA]</scope>
    <source>
        <strain evidence="9 10">B4077</strain>
    </source>
</reference>
<organism evidence="9 10">
    <name type="scientific">Bacillus cereus</name>
    <dbReference type="NCBI Taxonomy" id="1396"/>
    <lineage>
        <taxon>Bacteria</taxon>
        <taxon>Bacillati</taxon>
        <taxon>Bacillota</taxon>
        <taxon>Bacilli</taxon>
        <taxon>Bacillales</taxon>
        <taxon>Bacillaceae</taxon>
        <taxon>Bacillus</taxon>
        <taxon>Bacillus cereus group</taxon>
    </lineage>
</organism>
<feature type="transmembrane region" description="Helical" evidence="6">
    <location>
        <begin position="299"/>
        <end position="319"/>
    </location>
</feature>
<dbReference type="InterPro" id="IPR025857">
    <property type="entry name" value="MacB_PCD"/>
</dbReference>
<dbReference type="PATRIC" id="fig|1396.428.peg.2728"/>
<evidence type="ECO:0000256" key="3">
    <source>
        <dbReference type="ARBA" id="ARBA00022692"/>
    </source>
</evidence>
<evidence type="ECO:0000259" key="8">
    <source>
        <dbReference type="Pfam" id="PF12704"/>
    </source>
</evidence>
<evidence type="ECO:0000313" key="10">
    <source>
        <dbReference type="Proteomes" id="UP000035214"/>
    </source>
</evidence>
<dbReference type="PANTHER" id="PTHR30572:SF9">
    <property type="entry name" value="ABC TRANSPORTER PERMEASE PROTEIN"/>
    <property type="match status" value="1"/>
</dbReference>
<name>A0A0G8F3J1_BACCE</name>